<proteinExistence type="inferred from homology"/>
<reference evidence="15 16" key="1">
    <citation type="submission" date="2021-01" db="EMBL/GenBank/DDBJ databases">
        <title>Chromosome-level genome assembly of a human fungal pathogen reveals clustering of transcriptionally co-regulated genes.</title>
        <authorList>
            <person name="Voorhies M."/>
            <person name="Cohen S."/>
            <person name="Shea T.P."/>
            <person name="Petrus S."/>
            <person name="Munoz J.F."/>
            <person name="Poplawski S."/>
            <person name="Goldman W.E."/>
            <person name="Michael T."/>
            <person name="Cuomo C.A."/>
            <person name="Sil A."/>
            <person name="Beyhan S."/>
        </authorList>
    </citation>
    <scope>NUCLEOTIDE SEQUENCE [LARGE SCALE GENOMIC DNA]</scope>
    <source>
        <strain evidence="15 16">G184AR</strain>
    </source>
</reference>
<evidence type="ECO:0000256" key="11">
    <source>
        <dbReference type="ARBA" id="ARBA00042436"/>
    </source>
</evidence>
<keyword evidence="8" id="KW-0460">Magnesium</keyword>
<dbReference type="AlphaFoldDB" id="A0A8H7YEW7"/>
<comment type="similarity">
    <text evidence="2">Belongs to the protein prenyltransferase subunit alpha family.</text>
</comment>
<dbReference type="PROSITE" id="PS51147">
    <property type="entry name" value="PFTA"/>
    <property type="match status" value="5"/>
</dbReference>
<evidence type="ECO:0000256" key="7">
    <source>
        <dbReference type="ARBA" id="ARBA00022737"/>
    </source>
</evidence>
<evidence type="ECO:0000256" key="9">
    <source>
        <dbReference type="ARBA" id="ARBA00040965"/>
    </source>
</evidence>
<sequence length="385" mass="43905">MSKYSTPTWASITPIPLDDGSTYYDNDGPGQQQESASGNGTYPLATIAYAPEYEEATSYLRAVMAENEMSERALELTGDVILMNPAHYTVWLYRAKILEALKKDLNEELAWVNKLALQYLKNYQIWHHRQLIMSNSQSFPTLPANEQQFLMQMLALDSKNYHVWTYRHWLVRHFKLWDHPQELADVEALIDQDVRNNSAWNHRWTLKFGPRGAVDSGMPLGVDDDDDDERRSCHNKGSLIVVDEELIDAELAYAKAKILLAPENKSPWAYARGVLLAAGRPLAELKGFAAKFVLEEVAEVEGDGAVAAWRVKSSLALEWLADVYTQEAEEEEGEERDAEEEKKEKKKKAEAARMLTLLKDKYDPIRSNYWAYRLRMLDGESVAVA</sequence>
<dbReference type="PANTHER" id="PTHR11129:SF1">
    <property type="entry name" value="PROTEIN FARNESYLTRANSFERASE_GERANYLGERANYLTRANSFERASE TYPE-1 SUBUNIT ALPHA"/>
    <property type="match status" value="1"/>
</dbReference>
<accession>A0A8H7YEW7</accession>
<name>A0A8H7YEW7_AJECA</name>
<evidence type="ECO:0000256" key="4">
    <source>
        <dbReference type="ARBA" id="ARBA00012702"/>
    </source>
</evidence>
<evidence type="ECO:0000256" key="10">
    <source>
        <dbReference type="ARBA" id="ARBA00041392"/>
    </source>
</evidence>
<evidence type="ECO:0000256" key="3">
    <source>
        <dbReference type="ARBA" id="ARBA00012700"/>
    </source>
</evidence>
<keyword evidence="7" id="KW-0677">Repeat</keyword>
<keyword evidence="5" id="KW-0637">Prenyltransferase</keyword>
<feature type="region of interest" description="Disordered" evidence="14">
    <location>
        <begin position="328"/>
        <end position="347"/>
    </location>
</feature>
<dbReference type="InterPro" id="IPR002088">
    <property type="entry name" value="Prenyl_trans_a"/>
</dbReference>
<dbReference type="GO" id="GO:0005965">
    <property type="term" value="C:protein farnesyltransferase complex"/>
    <property type="evidence" value="ECO:0007669"/>
    <property type="project" value="TreeGrafter"/>
</dbReference>
<evidence type="ECO:0000256" key="13">
    <source>
        <dbReference type="ARBA" id="ARBA00043219"/>
    </source>
</evidence>
<dbReference type="SUPFAM" id="SSF48439">
    <property type="entry name" value="Protein prenylyltransferase"/>
    <property type="match status" value="1"/>
</dbReference>
<evidence type="ECO:0000313" key="15">
    <source>
        <dbReference type="EMBL" id="KAG5288555.1"/>
    </source>
</evidence>
<evidence type="ECO:0000256" key="14">
    <source>
        <dbReference type="SAM" id="MobiDB-lite"/>
    </source>
</evidence>
<evidence type="ECO:0000313" key="16">
    <source>
        <dbReference type="Proteomes" id="UP000670092"/>
    </source>
</evidence>
<comment type="caution">
    <text evidence="15">The sequence shown here is derived from an EMBL/GenBank/DDBJ whole genome shotgun (WGS) entry which is preliminary data.</text>
</comment>
<gene>
    <name evidence="15" type="primary">RAM2</name>
    <name evidence="15" type="ORF">I7I52_12075</name>
</gene>
<dbReference type="EC" id="2.5.1.58" evidence="4"/>
<protein>
    <recommendedName>
        <fullName evidence="9">Protein farnesyltransferase/geranylgeranyltransferase type-1 subunit alpha</fullName>
        <ecNumber evidence="4">2.5.1.58</ecNumber>
        <ecNumber evidence="3">2.5.1.59</ecNumber>
    </recommendedName>
    <alternativeName>
        <fullName evidence="12">CAAX farnesyltransferase subunit alpha</fullName>
    </alternativeName>
    <alternativeName>
        <fullName evidence="11">FTase-alpha</fullName>
    </alternativeName>
    <alternativeName>
        <fullName evidence="10">Ras proteins prenyltransferase subunit alpha</fullName>
    </alternativeName>
    <alternativeName>
        <fullName evidence="13">Type I protein geranyl-geranyltransferase subunit alpha</fullName>
    </alternativeName>
</protein>
<dbReference type="PANTHER" id="PTHR11129">
    <property type="entry name" value="PROTEIN FARNESYLTRANSFERASE ALPHA SUBUNIT/RAB GERANYLGERANYL TRANSFERASE ALPHA SUBUNIT"/>
    <property type="match status" value="1"/>
</dbReference>
<evidence type="ECO:0000256" key="6">
    <source>
        <dbReference type="ARBA" id="ARBA00022679"/>
    </source>
</evidence>
<organism evidence="15 16">
    <name type="scientific">Ajellomyces capsulatus</name>
    <name type="common">Darling's disease fungus</name>
    <name type="synonym">Histoplasma capsulatum</name>
    <dbReference type="NCBI Taxonomy" id="5037"/>
    <lineage>
        <taxon>Eukaryota</taxon>
        <taxon>Fungi</taxon>
        <taxon>Dikarya</taxon>
        <taxon>Ascomycota</taxon>
        <taxon>Pezizomycotina</taxon>
        <taxon>Eurotiomycetes</taxon>
        <taxon>Eurotiomycetidae</taxon>
        <taxon>Onygenales</taxon>
        <taxon>Ajellomycetaceae</taxon>
        <taxon>Histoplasma</taxon>
    </lineage>
</organism>
<feature type="region of interest" description="Disordered" evidence="14">
    <location>
        <begin position="20"/>
        <end position="39"/>
    </location>
</feature>
<comment type="cofactor">
    <cofactor evidence="1">
        <name>Mg(2+)</name>
        <dbReference type="ChEBI" id="CHEBI:18420"/>
    </cofactor>
</comment>
<evidence type="ECO:0000256" key="2">
    <source>
        <dbReference type="ARBA" id="ARBA00006734"/>
    </source>
</evidence>
<evidence type="ECO:0000256" key="1">
    <source>
        <dbReference type="ARBA" id="ARBA00001946"/>
    </source>
</evidence>
<dbReference type="EMBL" id="JAEVHI010000006">
    <property type="protein sequence ID" value="KAG5288555.1"/>
    <property type="molecule type" value="Genomic_DNA"/>
</dbReference>
<evidence type="ECO:0000256" key="8">
    <source>
        <dbReference type="ARBA" id="ARBA00022842"/>
    </source>
</evidence>
<dbReference type="Proteomes" id="UP000670092">
    <property type="component" value="Unassembled WGS sequence"/>
</dbReference>
<dbReference type="GO" id="GO:0004662">
    <property type="term" value="F:CAAX-protein geranylgeranyltransferase activity"/>
    <property type="evidence" value="ECO:0007669"/>
    <property type="project" value="UniProtKB-EC"/>
</dbReference>
<evidence type="ECO:0000256" key="5">
    <source>
        <dbReference type="ARBA" id="ARBA00022602"/>
    </source>
</evidence>
<evidence type="ECO:0000256" key="12">
    <source>
        <dbReference type="ARBA" id="ARBA00043086"/>
    </source>
</evidence>
<dbReference type="EC" id="2.5.1.59" evidence="3"/>
<dbReference type="VEuPathDB" id="FungiDB:I7I52_12075"/>
<dbReference type="GO" id="GO:0004660">
    <property type="term" value="F:protein farnesyltransferase activity"/>
    <property type="evidence" value="ECO:0007669"/>
    <property type="project" value="UniProtKB-EC"/>
</dbReference>
<feature type="compositionally biased region" description="Polar residues" evidence="14">
    <location>
        <begin position="29"/>
        <end position="39"/>
    </location>
</feature>
<dbReference type="GO" id="GO:0005953">
    <property type="term" value="C:CAAX-protein geranylgeranyltransferase complex"/>
    <property type="evidence" value="ECO:0007669"/>
    <property type="project" value="TreeGrafter"/>
</dbReference>
<feature type="compositionally biased region" description="Acidic residues" evidence="14">
    <location>
        <begin position="328"/>
        <end position="338"/>
    </location>
</feature>
<dbReference type="Gene3D" id="1.25.40.120">
    <property type="entry name" value="Protein prenylyltransferase"/>
    <property type="match status" value="1"/>
</dbReference>
<dbReference type="Pfam" id="PF01239">
    <property type="entry name" value="PPTA"/>
    <property type="match status" value="4"/>
</dbReference>
<dbReference type="OrthoDB" id="272289at2759"/>
<keyword evidence="6 15" id="KW-0808">Transferase</keyword>